<dbReference type="RefSeq" id="WP_406762408.1">
    <property type="nucleotide sequence ID" value="NZ_JBJIAB010000037.1"/>
</dbReference>
<sequence length="68" mass="7841">MSTLIFSTRKIRCKGDDGKEFIIPRNEMKHVPDWVLKTPDYQLGVKGKHITVADTKQKRTRAENGDIK</sequence>
<evidence type="ECO:0008006" key="3">
    <source>
        <dbReference type="Google" id="ProtNLM"/>
    </source>
</evidence>
<evidence type="ECO:0000313" key="2">
    <source>
        <dbReference type="Proteomes" id="UP001623600"/>
    </source>
</evidence>
<evidence type="ECO:0000313" key="1">
    <source>
        <dbReference type="EMBL" id="MFL0167661.1"/>
    </source>
</evidence>
<organism evidence="1 2">
    <name type="scientific">Candidatus Clostridium helianthi</name>
    <dbReference type="NCBI Taxonomy" id="3381660"/>
    <lineage>
        <taxon>Bacteria</taxon>
        <taxon>Bacillati</taxon>
        <taxon>Bacillota</taxon>
        <taxon>Clostridia</taxon>
        <taxon>Eubacteriales</taxon>
        <taxon>Clostridiaceae</taxon>
        <taxon>Clostridium</taxon>
    </lineage>
</organism>
<protein>
    <recommendedName>
        <fullName evidence="3">DUF3006 domain-containing protein</fullName>
    </recommendedName>
</protein>
<comment type="caution">
    <text evidence="1">The sequence shown here is derived from an EMBL/GenBank/DDBJ whole genome shotgun (WGS) entry which is preliminary data.</text>
</comment>
<name>A0ABW8S9V1_9CLOT</name>
<dbReference type="EMBL" id="JBJIAB010000037">
    <property type="protein sequence ID" value="MFL0167661.1"/>
    <property type="molecule type" value="Genomic_DNA"/>
</dbReference>
<proteinExistence type="predicted"/>
<dbReference type="Proteomes" id="UP001623600">
    <property type="component" value="Unassembled WGS sequence"/>
</dbReference>
<accession>A0ABW8S9V1</accession>
<reference evidence="1 2" key="1">
    <citation type="submission" date="2024-11" db="EMBL/GenBank/DDBJ databases">
        <authorList>
            <person name="Heng Y.C."/>
            <person name="Lim A.C.H."/>
            <person name="Lee J.K.Y."/>
            <person name="Kittelmann S."/>
        </authorList>
    </citation>
    <scope>NUCLEOTIDE SEQUENCE [LARGE SCALE GENOMIC DNA]</scope>
    <source>
        <strain evidence="1 2">WILCCON 0112</strain>
    </source>
</reference>
<keyword evidence="2" id="KW-1185">Reference proteome</keyword>
<gene>
    <name evidence="1" type="ORF">ACJDTP_21545</name>
</gene>